<feature type="domain" description="DUF7044" evidence="1">
    <location>
        <begin position="27"/>
        <end position="71"/>
    </location>
</feature>
<dbReference type="Pfam" id="PF23071">
    <property type="entry name" value="DUF7044"/>
    <property type="match status" value="1"/>
</dbReference>
<proteinExistence type="predicted"/>
<evidence type="ECO:0000259" key="1">
    <source>
        <dbReference type="Pfam" id="PF23071"/>
    </source>
</evidence>
<dbReference type="PANTHER" id="PTHR22255:SF9">
    <property type="entry name" value="LP06548P"/>
    <property type="match status" value="1"/>
</dbReference>
<accession>A0A6V7HK20</accession>
<reference evidence="2" key="1">
    <citation type="submission" date="2020-07" db="EMBL/GenBank/DDBJ databases">
        <authorList>
            <person name="Nazaruddin N."/>
        </authorList>
    </citation>
    <scope>NUCLEOTIDE SEQUENCE</scope>
</reference>
<evidence type="ECO:0000313" key="3">
    <source>
        <dbReference type="Proteomes" id="UP000752696"/>
    </source>
</evidence>
<feature type="non-terminal residue" evidence="2">
    <location>
        <position position="72"/>
    </location>
</feature>
<keyword evidence="3" id="KW-1185">Reference proteome</keyword>
<dbReference type="AlphaFoldDB" id="A0A6V7HK20"/>
<dbReference type="PANTHER" id="PTHR22255">
    <property type="entry name" value="LP06548P"/>
    <property type="match status" value="1"/>
</dbReference>
<dbReference type="GO" id="GO:0061909">
    <property type="term" value="P:autophagosome-lysosome fusion"/>
    <property type="evidence" value="ECO:0007669"/>
    <property type="project" value="TreeGrafter"/>
</dbReference>
<gene>
    <name evidence="2" type="ORF">MHI_LOCUS977536</name>
</gene>
<protein>
    <recommendedName>
        <fullName evidence="1">DUF7044 domain-containing protein</fullName>
    </recommendedName>
</protein>
<sequence length="72" mass="8297">MIEKYSSRMEIERSGLFTRTSAVFVAECTFPPKWEGTWFQSGVRQPIVISRNELSSKGRCLHNEGDKFLLVD</sequence>
<evidence type="ECO:0000313" key="2">
    <source>
        <dbReference type="EMBL" id="CAD1481024.1"/>
    </source>
</evidence>
<dbReference type="InterPro" id="IPR055472">
    <property type="entry name" value="DUF7044"/>
</dbReference>
<dbReference type="Proteomes" id="UP000752696">
    <property type="component" value="Unassembled WGS sequence"/>
</dbReference>
<organism evidence="2 3">
    <name type="scientific">Heterotrigona itama</name>
    <dbReference type="NCBI Taxonomy" id="395501"/>
    <lineage>
        <taxon>Eukaryota</taxon>
        <taxon>Metazoa</taxon>
        <taxon>Ecdysozoa</taxon>
        <taxon>Arthropoda</taxon>
        <taxon>Hexapoda</taxon>
        <taxon>Insecta</taxon>
        <taxon>Pterygota</taxon>
        <taxon>Neoptera</taxon>
        <taxon>Endopterygota</taxon>
        <taxon>Hymenoptera</taxon>
        <taxon>Apocrita</taxon>
        <taxon>Aculeata</taxon>
        <taxon>Apoidea</taxon>
        <taxon>Anthophila</taxon>
        <taxon>Apidae</taxon>
        <taxon>Heterotrigona</taxon>
    </lineage>
</organism>
<dbReference type="EMBL" id="CAJDYZ010013334">
    <property type="protein sequence ID" value="CAD1481024.1"/>
    <property type="molecule type" value="Genomic_DNA"/>
</dbReference>
<dbReference type="OrthoDB" id="9979716at2759"/>
<name>A0A6V7HK20_9HYME</name>
<comment type="caution">
    <text evidence="2">The sequence shown here is derived from an EMBL/GenBank/DDBJ whole genome shotgun (WGS) entry which is preliminary data.</text>
</comment>